<evidence type="ECO:0000313" key="2">
    <source>
        <dbReference type="Proteomes" id="UP000749646"/>
    </source>
</evidence>
<protein>
    <submittedName>
        <fullName evidence="1">Uncharacterized protein</fullName>
    </submittedName>
</protein>
<comment type="caution">
    <text evidence="1">The sequence shown here is derived from an EMBL/GenBank/DDBJ whole genome shotgun (WGS) entry which is preliminary data.</text>
</comment>
<dbReference type="Proteomes" id="UP000749646">
    <property type="component" value="Unassembled WGS sequence"/>
</dbReference>
<proteinExistence type="predicted"/>
<reference evidence="1" key="1">
    <citation type="journal article" date="2020" name="Fungal Divers.">
        <title>Resolving the Mortierellaceae phylogeny through synthesis of multi-gene phylogenetics and phylogenomics.</title>
        <authorList>
            <person name="Vandepol N."/>
            <person name="Liber J."/>
            <person name="Desiro A."/>
            <person name="Na H."/>
            <person name="Kennedy M."/>
            <person name="Barry K."/>
            <person name="Grigoriev I.V."/>
            <person name="Miller A.N."/>
            <person name="O'Donnell K."/>
            <person name="Stajich J.E."/>
            <person name="Bonito G."/>
        </authorList>
    </citation>
    <scope>NUCLEOTIDE SEQUENCE</scope>
    <source>
        <strain evidence="1">MES-2147</strain>
    </source>
</reference>
<organism evidence="1 2">
    <name type="scientific">Modicella reniformis</name>
    <dbReference type="NCBI Taxonomy" id="1440133"/>
    <lineage>
        <taxon>Eukaryota</taxon>
        <taxon>Fungi</taxon>
        <taxon>Fungi incertae sedis</taxon>
        <taxon>Mucoromycota</taxon>
        <taxon>Mortierellomycotina</taxon>
        <taxon>Mortierellomycetes</taxon>
        <taxon>Mortierellales</taxon>
        <taxon>Mortierellaceae</taxon>
        <taxon>Modicella</taxon>
    </lineage>
</organism>
<feature type="non-terminal residue" evidence="1">
    <location>
        <position position="1"/>
    </location>
</feature>
<dbReference type="EMBL" id="JAAAHW010005311">
    <property type="protein sequence ID" value="KAF9969150.1"/>
    <property type="molecule type" value="Genomic_DNA"/>
</dbReference>
<keyword evidence="2" id="KW-1185">Reference proteome</keyword>
<accession>A0A9P6M6W7</accession>
<name>A0A9P6M6W7_9FUNG</name>
<gene>
    <name evidence="1" type="ORF">BGZ65_012215</name>
</gene>
<evidence type="ECO:0000313" key="1">
    <source>
        <dbReference type="EMBL" id="KAF9969150.1"/>
    </source>
</evidence>
<dbReference type="AlphaFoldDB" id="A0A9P6M6W7"/>
<sequence length="250" mass="26233">NPWLGEISTEEWARQGNCALWAVSSVGSTTLYENSGVGTTDADQVSSTGPASSSRARNFSVIVRAIGRRFISMFSADDTDAGNQGHIAALSVPVTASAPTNSNVVVVADPEEEEEDDYNKILERFGIDSKTIDDVLLSLRASLKTFIALKSDMIQGHLKATTIAATTDTATATTAATATPDMGMDVEVVDMPSPLSSSAMADSIVGDVDVVDVVEVASSVRVEDKGETFLRLVVLLSVLAFGAIASIQDL</sequence>